<evidence type="ECO:0000256" key="4">
    <source>
        <dbReference type="ARBA" id="ARBA00022723"/>
    </source>
</evidence>
<keyword evidence="14" id="KW-1185">Reference proteome</keyword>
<feature type="transmembrane region" description="Helical" evidence="12">
    <location>
        <begin position="85"/>
        <end position="106"/>
    </location>
</feature>
<dbReference type="GO" id="GO:0006784">
    <property type="term" value="P:heme A biosynthetic process"/>
    <property type="evidence" value="ECO:0007669"/>
    <property type="project" value="InterPro"/>
</dbReference>
<comment type="pathway">
    <text evidence="11">Porphyrin-containing compound metabolism.</text>
</comment>
<evidence type="ECO:0000256" key="12">
    <source>
        <dbReference type="SAM" id="Phobius"/>
    </source>
</evidence>
<gene>
    <name evidence="13" type="ORF">ACPOL_2269</name>
</gene>
<evidence type="ECO:0000256" key="11">
    <source>
        <dbReference type="ARBA" id="ARBA00023444"/>
    </source>
</evidence>
<dbReference type="OrthoDB" id="9816428at2"/>
<dbReference type="GO" id="GO:0016491">
    <property type="term" value="F:oxidoreductase activity"/>
    <property type="evidence" value="ECO:0007669"/>
    <property type="project" value="UniProtKB-KW"/>
</dbReference>
<keyword evidence="6" id="KW-0560">Oxidoreductase</keyword>
<feature type="transmembrane region" description="Helical" evidence="12">
    <location>
        <begin position="270"/>
        <end position="287"/>
    </location>
</feature>
<evidence type="ECO:0000256" key="5">
    <source>
        <dbReference type="ARBA" id="ARBA00022989"/>
    </source>
</evidence>
<dbReference type="Proteomes" id="UP000253606">
    <property type="component" value="Chromosome"/>
</dbReference>
<dbReference type="InterPro" id="IPR003780">
    <property type="entry name" value="COX15/CtaA_fam"/>
</dbReference>
<dbReference type="GO" id="GO:0016020">
    <property type="term" value="C:membrane"/>
    <property type="evidence" value="ECO:0007669"/>
    <property type="project" value="UniProtKB-SubCell"/>
</dbReference>
<evidence type="ECO:0000256" key="9">
    <source>
        <dbReference type="ARBA" id="ARBA00023136"/>
    </source>
</evidence>
<feature type="transmembrane region" description="Helical" evidence="12">
    <location>
        <begin position="34"/>
        <end position="51"/>
    </location>
</feature>
<feature type="transmembrane region" description="Helical" evidence="12">
    <location>
        <begin position="188"/>
        <end position="213"/>
    </location>
</feature>
<keyword evidence="5 12" id="KW-1133">Transmembrane helix</keyword>
<dbReference type="PANTHER" id="PTHR35457:SF1">
    <property type="entry name" value="HEME A SYNTHASE"/>
    <property type="match status" value="1"/>
</dbReference>
<comment type="subcellular location">
    <subcellularLocation>
        <location evidence="1">Membrane</location>
        <topology evidence="1">Multi-pass membrane protein</topology>
    </subcellularLocation>
</comment>
<dbReference type="AlphaFoldDB" id="A0A2Z5FXI8"/>
<keyword evidence="7" id="KW-0408">Iron</keyword>
<name>A0A2Z5FXI8_9BACT</name>
<dbReference type="GO" id="GO:0046872">
    <property type="term" value="F:metal ion binding"/>
    <property type="evidence" value="ECO:0007669"/>
    <property type="project" value="UniProtKB-KW"/>
</dbReference>
<evidence type="ECO:0000256" key="1">
    <source>
        <dbReference type="ARBA" id="ARBA00004141"/>
    </source>
</evidence>
<dbReference type="Pfam" id="PF02628">
    <property type="entry name" value="COX15-CtaA"/>
    <property type="match status" value="1"/>
</dbReference>
<keyword evidence="10" id="KW-1015">Disulfide bond</keyword>
<dbReference type="RefSeq" id="WP_114207017.1">
    <property type="nucleotide sequence ID" value="NZ_CP030840.1"/>
</dbReference>
<evidence type="ECO:0000256" key="8">
    <source>
        <dbReference type="ARBA" id="ARBA00023133"/>
    </source>
</evidence>
<dbReference type="EMBL" id="CP030840">
    <property type="protein sequence ID" value="AXC11593.1"/>
    <property type="molecule type" value="Genomic_DNA"/>
</dbReference>
<keyword evidence="4" id="KW-0479">Metal-binding</keyword>
<keyword evidence="9 12" id="KW-0472">Membrane</keyword>
<keyword evidence="8" id="KW-0350">Heme biosynthesis</keyword>
<feature type="transmembrane region" description="Helical" evidence="12">
    <location>
        <begin position="307"/>
        <end position="327"/>
    </location>
</feature>
<dbReference type="KEGG" id="abas:ACPOL_2269"/>
<evidence type="ECO:0000256" key="6">
    <source>
        <dbReference type="ARBA" id="ARBA00023002"/>
    </source>
</evidence>
<evidence type="ECO:0000256" key="2">
    <source>
        <dbReference type="ARBA" id="ARBA00022475"/>
    </source>
</evidence>
<protein>
    <submittedName>
        <fullName evidence="13">Heme A synthase, cytochrome oxidase biogenesis protein Cox15-CtaA</fullName>
    </submittedName>
</protein>
<organism evidence="13 14">
    <name type="scientific">Acidisarcina polymorpha</name>
    <dbReference type="NCBI Taxonomy" id="2211140"/>
    <lineage>
        <taxon>Bacteria</taxon>
        <taxon>Pseudomonadati</taxon>
        <taxon>Acidobacteriota</taxon>
        <taxon>Terriglobia</taxon>
        <taxon>Terriglobales</taxon>
        <taxon>Acidobacteriaceae</taxon>
        <taxon>Acidisarcina</taxon>
    </lineage>
</organism>
<keyword evidence="2" id="KW-1003">Cell membrane</keyword>
<proteinExistence type="predicted"/>
<dbReference type="PANTHER" id="PTHR35457">
    <property type="entry name" value="HEME A SYNTHASE"/>
    <property type="match status" value="1"/>
</dbReference>
<feature type="transmembrane region" description="Helical" evidence="12">
    <location>
        <begin position="118"/>
        <end position="139"/>
    </location>
</feature>
<feature type="transmembrane region" description="Helical" evidence="12">
    <location>
        <begin position="239"/>
        <end position="258"/>
    </location>
</feature>
<evidence type="ECO:0000313" key="13">
    <source>
        <dbReference type="EMBL" id="AXC11593.1"/>
    </source>
</evidence>
<evidence type="ECO:0000256" key="10">
    <source>
        <dbReference type="ARBA" id="ARBA00023157"/>
    </source>
</evidence>
<keyword evidence="3 12" id="KW-0812">Transmembrane</keyword>
<evidence type="ECO:0000313" key="14">
    <source>
        <dbReference type="Proteomes" id="UP000253606"/>
    </source>
</evidence>
<sequence>MQSSIASQSVPAPRFLEPLAAPISDGIAPSLRKYAWFVLGWNITVVLWGAIVRATGSGAGCGNHWPLCNGEVFPTSPRIATMIEFTHRAMTGGATFTILALLIWTFRATKGRHLARITAVASTLLLLNEAFLGALLVKLGYVVNNQSLGRFIVLPIHLANTLLLLGALTLTAHFLSRDSGFMDGSVEYRYFGLTLIGLGSTIAVGVTGSLAALGDTLFPNATFAQDFAQSSPWILRLRWMHPAASLLAGIFVLGLIWASSARGSATNRQLANTVIGLLLFQFALGGLDVLLRAPTWMQILHLLGADVFWATLVVLTARLSVVPLGCPGSTCRLRAGR</sequence>
<accession>A0A2Z5FXI8</accession>
<dbReference type="InterPro" id="IPR050450">
    <property type="entry name" value="COX15/CtaA_HemeA_synthase"/>
</dbReference>
<reference evidence="13 14" key="1">
    <citation type="journal article" date="2018" name="Front. Microbiol.">
        <title>Hydrolytic Capabilities as a Key to Environmental Success: Chitinolytic and Cellulolytic Acidobacteria From Acidic Sub-arctic Soils and Boreal Peatlands.</title>
        <authorList>
            <person name="Belova S.E."/>
            <person name="Ravin N.V."/>
            <person name="Pankratov T.A."/>
            <person name="Rakitin A.L."/>
            <person name="Ivanova A.A."/>
            <person name="Beletsky A.V."/>
            <person name="Mardanov A.V."/>
            <person name="Sinninghe Damste J.S."/>
            <person name="Dedysh S.N."/>
        </authorList>
    </citation>
    <scope>NUCLEOTIDE SEQUENCE [LARGE SCALE GENOMIC DNA]</scope>
    <source>
        <strain evidence="13 14">SBC82</strain>
    </source>
</reference>
<feature type="transmembrane region" description="Helical" evidence="12">
    <location>
        <begin position="151"/>
        <end position="176"/>
    </location>
</feature>
<evidence type="ECO:0000256" key="7">
    <source>
        <dbReference type="ARBA" id="ARBA00023004"/>
    </source>
</evidence>
<evidence type="ECO:0000256" key="3">
    <source>
        <dbReference type="ARBA" id="ARBA00022692"/>
    </source>
</evidence>